<keyword evidence="4" id="KW-0131">Cell cycle</keyword>
<dbReference type="STRING" id="1802391.A3D72_03620"/>
<evidence type="ECO:0000313" key="5">
    <source>
        <dbReference type="EMBL" id="OGL74241.1"/>
    </source>
</evidence>
<dbReference type="SUPFAM" id="SSF46785">
    <property type="entry name" value="Winged helix' DNA-binding domain"/>
    <property type="match status" value="2"/>
</dbReference>
<dbReference type="EMBL" id="MGDZ01000004">
    <property type="protein sequence ID" value="OGL74241.1"/>
    <property type="molecule type" value="Genomic_DNA"/>
</dbReference>
<organism evidence="5 6">
    <name type="scientific">Candidatus Uhrbacteria bacterium RIFCSPHIGHO2_02_FULL_57_19</name>
    <dbReference type="NCBI Taxonomy" id="1802391"/>
    <lineage>
        <taxon>Bacteria</taxon>
        <taxon>Candidatus Uhriibacteriota</taxon>
    </lineage>
</organism>
<sequence>MSDLASKIESVLFVSTRPLSVKRLAEVLDSDSKKVETALDDLGKRYKERGGGVSLVRAGKEYQMMSSGENAKIVQEFIREEFTGELTRPSLETLTIIAYRGPVTKPEIEQIRGVNCSLILRNLMIRGLVEAEEDKKLLATRYRISMDFMRYLNIRDISELPDYERLRSDKHLQELLEKKAETPPTAS</sequence>
<dbReference type="Gene3D" id="1.10.10.10">
    <property type="entry name" value="Winged helix-like DNA-binding domain superfamily/Winged helix DNA-binding domain"/>
    <property type="match status" value="2"/>
</dbReference>
<reference evidence="5 6" key="1">
    <citation type="journal article" date="2016" name="Nat. Commun.">
        <title>Thousands of microbial genomes shed light on interconnected biogeochemical processes in an aquifer system.</title>
        <authorList>
            <person name="Anantharaman K."/>
            <person name="Brown C.T."/>
            <person name="Hug L.A."/>
            <person name="Sharon I."/>
            <person name="Castelle C.J."/>
            <person name="Probst A.J."/>
            <person name="Thomas B.C."/>
            <person name="Singh A."/>
            <person name="Wilkins M.J."/>
            <person name="Karaoz U."/>
            <person name="Brodie E.L."/>
            <person name="Williams K.H."/>
            <person name="Hubbard S.S."/>
            <person name="Banfield J.F."/>
        </authorList>
    </citation>
    <scope>NUCLEOTIDE SEQUENCE [LARGE SCALE GENOMIC DNA]</scope>
</reference>
<dbReference type="InterPro" id="IPR005234">
    <property type="entry name" value="ScpB_csome_segregation"/>
</dbReference>
<dbReference type="Proteomes" id="UP000176303">
    <property type="component" value="Unassembled WGS sequence"/>
</dbReference>
<evidence type="ECO:0000256" key="4">
    <source>
        <dbReference type="ARBA" id="ARBA00023306"/>
    </source>
</evidence>
<keyword evidence="2" id="KW-0132">Cell division</keyword>
<protein>
    <submittedName>
        <fullName evidence="5">SMC-Scp complex subunit ScpB</fullName>
    </submittedName>
</protein>
<dbReference type="GO" id="GO:0051301">
    <property type="term" value="P:cell division"/>
    <property type="evidence" value="ECO:0007669"/>
    <property type="project" value="UniProtKB-KW"/>
</dbReference>
<dbReference type="NCBIfam" id="TIGR00281">
    <property type="entry name" value="SMC-Scp complex subunit ScpB"/>
    <property type="match status" value="1"/>
</dbReference>
<evidence type="ECO:0000256" key="3">
    <source>
        <dbReference type="ARBA" id="ARBA00022829"/>
    </source>
</evidence>
<dbReference type="InterPro" id="IPR036388">
    <property type="entry name" value="WH-like_DNA-bd_sf"/>
</dbReference>
<gene>
    <name evidence="5" type="ORF">A3D72_03620</name>
</gene>
<dbReference type="PANTHER" id="PTHR34298:SF2">
    <property type="entry name" value="SEGREGATION AND CONDENSATION PROTEIN B"/>
    <property type="match status" value="1"/>
</dbReference>
<dbReference type="InterPro" id="IPR036390">
    <property type="entry name" value="WH_DNA-bd_sf"/>
</dbReference>
<dbReference type="PIRSF" id="PIRSF019345">
    <property type="entry name" value="ScpB"/>
    <property type="match status" value="1"/>
</dbReference>
<dbReference type="Pfam" id="PF04079">
    <property type="entry name" value="SMC_ScpB"/>
    <property type="match status" value="1"/>
</dbReference>
<accession>A0A1F7U7P2</accession>
<evidence type="ECO:0000313" key="6">
    <source>
        <dbReference type="Proteomes" id="UP000176303"/>
    </source>
</evidence>
<keyword evidence="3" id="KW-0159">Chromosome partition</keyword>
<keyword evidence="1" id="KW-0963">Cytoplasm</keyword>
<proteinExistence type="predicted"/>
<dbReference type="PANTHER" id="PTHR34298">
    <property type="entry name" value="SEGREGATION AND CONDENSATION PROTEIN B"/>
    <property type="match status" value="1"/>
</dbReference>
<name>A0A1F7U7P2_9BACT</name>
<evidence type="ECO:0000256" key="1">
    <source>
        <dbReference type="ARBA" id="ARBA00022490"/>
    </source>
</evidence>
<dbReference type="AlphaFoldDB" id="A0A1F7U7P2"/>
<comment type="caution">
    <text evidence="5">The sequence shown here is derived from an EMBL/GenBank/DDBJ whole genome shotgun (WGS) entry which is preliminary data.</text>
</comment>
<evidence type="ECO:0000256" key="2">
    <source>
        <dbReference type="ARBA" id="ARBA00022618"/>
    </source>
</evidence>
<dbReference type="GO" id="GO:0051304">
    <property type="term" value="P:chromosome separation"/>
    <property type="evidence" value="ECO:0007669"/>
    <property type="project" value="InterPro"/>
</dbReference>